<accession>A0A4Y2LSC7</accession>
<comment type="caution">
    <text evidence="1">The sequence shown here is derived from an EMBL/GenBank/DDBJ whole genome shotgun (WGS) entry which is preliminary data.</text>
</comment>
<proteinExistence type="predicted"/>
<dbReference type="EMBL" id="BGPR01200819">
    <property type="protein sequence ID" value="GBN17389.1"/>
    <property type="molecule type" value="Genomic_DNA"/>
</dbReference>
<dbReference type="AlphaFoldDB" id="A0A4Y2LSC7"/>
<reference evidence="1 2" key="1">
    <citation type="journal article" date="2019" name="Sci. Rep.">
        <title>Orb-weaving spider Araneus ventricosus genome elucidates the spidroin gene catalogue.</title>
        <authorList>
            <person name="Kono N."/>
            <person name="Nakamura H."/>
            <person name="Ohtoshi R."/>
            <person name="Moran D.A.P."/>
            <person name="Shinohara A."/>
            <person name="Yoshida Y."/>
            <person name="Fujiwara M."/>
            <person name="Mori M."/>
            <person name="Tomita M."/>
            <person name="Arakawa K."/>
        </authorList>
    </citation>
    <scope>NUCLEOTIDE SEQUENCE [LARGE SCALE GENOMIC DNA]</scope>
</reference>
<dbReference type="Proteomes" id="UP000499080">
    <property type="component" value="Unassembled WGS sequence"/>
</dbReference>
<protein>
    <submittedName>
        <fullName evidence="1">Uncharacterized protein</fullName>
    </submittedName>
</protein>
<keyword evidence="2" id="KW-1185">Reference proteome</keyword>
<organism evidence="1 2">
    <name type="scientific">Araneus ventricosus</name>
    <name type="common">Orbweaver spider</name>
    <name type="synonym">Epeira ventricosa</name>
    <dbReference type="NCBI Taxonomy" id="182803"/>
    <lineage>
        <taxon>Eukaryota</taxon>
        <taxon>Metazoa</taxon>
        <taxon>Ecdysozoa</taxon>
        <taxon>Arthropoda</taxon>
        <taxon>Chelicerata</taxon>
        <taxon>Arachnida</taxon>
        <taxon>Araneae</taxon>
        <taxon>Araneomorphae</taxon>
        <taxon>Entelegynae</taxon>
        <taxon>Araneoidea</taxon>
        <taxon>Araneidae</taxon>
        <taxon>Araneus</taxon>
    </lineage>
</organism>
<evidence type="ECO:0000313" key="2">
    <source>
        <dbReference type="Proteomes" id="UP000499080"/>
    </source>
</evidence>
<evidence type="ECO:0000313" key="1">
    <source>
        <dbReference type="EMBL" id="GBN17389.1"/>
    </source>
</evidence>
<name>A0A4Y2LSC7_ARAVE</name>
<sequence>SSGTALPGKLPATLAVIIGEESPREFRIKKAAHYDFSALRTLYYGGELKNVQ</sequence>
<gene>
    <name evidence="1" type="ORF">AVEN_152731_1</name>
</gene>
<feature type="non-terminal residue" evidence="1">
    <location>
        <position position="1"/>
    </location>
</feature>